<evidence type="ECO:0000313" key="3">
    <source>
        <dbReference type="Proteomes" id="UP000308713"/>
    </source>
</evidence>
<dbReference type="Proteomes" id="UP000308713">
    <property type="component" value="Unassembled WGS sequence"/>
</dbReference>
<organism evidence="2 3">
    <name type="scientific">Allotamlana fucoidanivorans</name>
    <dbReference type="NCBI Taxonomy" id="2583814"/>
    <lineage>
        <taxon>Bacteria</taxon>
        <taxon>Pseudomonadati</taxon>
        <taxon>Bacteroidota</taxon>
        <taxon>Flavobacteriia</taxon>
        <taxon>Flavobacteriales</taxon>
        <taxon>Flavobacteriaceae</taxon>
        <taxon>Allotamlana</taxon>
    </lineage>
</organism>
<accession>A0A5C4SQM4</accession>
<evidence type="ECO:0000256" key="1">
    <source>
        <dbReference type="SAM" id="SignalP"/>
    </source>
</evidence>
<feature type="chain" id="PRO_5022896520" evidence="1">
    <location>
        <begin position="19"/>
        <end position="141"/>
    </location>
</feature>
<comment type="caution">
    <text evidence="2">The sequence shown here is derived from an EMBL/GenBank/DDBJ whole genome shotgun (WGS) entry which is preliminary data.</text>
</comment>
<name>A0A5C4SQM4_9FLAO</name>
<dbReference type="OrthoDB" id="978645at2"/>
<dbReference type="EMBL" id="VDCS01000002">
    <property type="protein sequence ID" value="TNJ46608.1"/>
    <property type="molecule type" value="Genomic_DNA"/>
</dbReference>
<keyword evidence="1" id="KW-0732">Signal</keyword>
<gene>
    <name evidence="2" type="ORF">FGF67_02955</name>
</gene>
<dbReference type="RefSeq" id="WP_139694979.1">
    <property type="nucleotide sequence ID" value="NZ_CP074074.1"/>
</dbReference>
<dbReference type="InterPro" id="IPR011250">
    <property type="entry name" value="OMP/PagP_B-barrel"/>
</dbReference>
<evidence type="ECO:0000313" key="2">
    <source>
        <dbReference type="EMBL" id="TNJ46608.1"/>
    </source>
</evidence>
<dbReference type="SUPFAM" id="SSF56925">
    <property type="entry name" value="OMPA-like"/>
    <property type="match status" value="1"/>
</dbReference>
<feature type="signal peptide" evidence="1">
    <location>
        <begin position="1"/>
        <end position="18"/>
    </location>
</feature>
<reference evidence="2 3" key="1">
    <citation type="submission" date="2019-05" db="EMBL/GenBank/DDBJ databases">
        <title>Tamlana fucoidanivorans sp. nov., isolated from the surface of algae collected from Fujian province in China.</title>
        <authorList>
            <person name="Li J."/>
        </authorList>
    </citation>
    <scope>NUCLEOTIDE SEQUENCE [LARGE SCALE GENOMIC DNA]</scope>
    <source>
        <strain evidence="2 3">CW2-9</strain>
    </source>
</reference>
<proteinExistence type="predicted"/>
<dbReference type="AlphaFoldDB" id="A0A5C4SQM4"/>
<keyword evidence="3" id="KW-1185">Reference proteome</keyword>
<sequence>MKKLIVGIFLISSFALSAQEIGLRFGEVSGKNNVAVDGVFHTGGSRIHANVSFGDGVGLDALWDLIYKPLGEDKFNWYVGVGPSAYFGDDFLLGASGEIGLEYVFEAPISIGLDYRPTFWIVEDTDMDWGGFGLNIRYRFN</sequence>
<protein>
    <submittedName>
        <fullName evidence="2">Outer membrane insertion C-signal</fullName>
    </submittedName>
</protein>